<feature type="transmembrane region" description="Helical" evidence="6">
    <location>
        <begin position="122"/>
        <end position="143"/>
    </location>
</feature>
<feature type="transmembrane region" description="Helical" evidence="6">
    <location>
        <begin position="171"/>
        <end position="193"/>
    </location>
</feature>
<dbReference type="InterPro" id="IPR049326">
    <property type="entry name" value="Rhodopsin_dom_fungi"/>
</dbReference>
<evidence type="ECO:0000256" key="6">
    <source>
        <dbReference type="SAM" id="Phobius"/>
    </source>
</evidence>
<feature type="transmembrane region" description="Helical" evidence="6">
    <location>
        <begin position="205"/>
        <end position="223"/>
    </location>
</feature>
<dbReference type="AlphaFoldDB" id="A0A2T2P172"/>
<dbReference type="EMBL" id="KZ678131">
    <property type="protein sequence ID" value="PSN71393.1"/>
    <property type="molecule type" value="Genomic_DNA"/>
</dbReference>
<sequence>MAREAREVMFETVIAFLVINTIAFGLRVLSRGYVHKRFGADDWMMVVAYLAFVVTIVMVILALHHGYGLHMSELSEAPERLRNALKYFIIGQPIYGVACGAVQLSIGLLLLRIASTPIYRHVIIVSLAIIASSSLATSILLALQCRPLSFAWKGSETGTCFHPSVIVKIGYAFSVMDIASSWGYSILPIPILWHMDMHWRAKISILLILAMGVVSSTATILRFKGLMFLVNNHDLLYDMVPANTWSLVEVSIAILAACLATYPPLLRRLHIQGFDSDTDDKPKLNRSLPVGVYGSSQWVHELGRIKRSGKVELNDVTIEGGFDGDSQELILDRNRIQRNTSISVEYSQRKDDA</sequence>
<dbReference type="PANTHER" id="PTHR33048:SF96">
    <property type="entry name" value="INTEGRAL MEMBRANE PROTEIN"/>
    <property type="match status" value="1"/>
</dbReference>
<evidence type="ECO:0000256" key="1">
    <source>
        <dbReference type="ARBA" id="ARBA00004141"/>
    </source>
</evidence>
<dbReference type="STRING" id="1448308.A0A2T2P172"/>
<name>A0A2T2P172_CORCC</name>
<keyword evidence="2 6" id="KW-0812">Transmembrane</keyword>
<comment type="similarity">
    <text evidence="5">Belongs to the SAT4 family.</text>
</comment>
<dbReference type="GO" id="GO:0016020">
    <property type="term" value="C:membrane"/>
    <property type="evidence" value="ECO:0007669"/>
    <property type="project" value="UniProtKB-SubCell"/>
</dbReference>
<evidence type="ECO:0000313" key="9">
    <source>
        <dbReference type="Proteomes" id="UP000240883"/>
    </source>
</evidence>
<proteinExistence type="inferred from homology"/>
<dbReference type="PANTHER" id="PTHR33048">
    <property type="entry name" value="PTH11-LIKE INTEGRAL MEMBRANE PROTEIN (AFU_ORTHOLOGUE AFUA_5G11245)"/>
    <property type="match status" value="1"/>
</dbReference>
<evidence type="ECO:0000256" key="2">
    <source>
        <dbReference type="ARBA" id="ARBA00022692"/>
    </source>
</evidence>
<dbReference type="InterPro" id="IPR052337">
    <property type="entry name" value="SAT4-like"/>
</dbReference>
<gene>
    <name evidence="8" type="ORF">BS50DRAFT_546721</name>
</gene>
<keyword evidence="3 6" id="KW-1133">Transmembrane helix</keyword>
<feature type="transmembrane region" description="Helical" evidence="6">
    <location>
        <begin position="243"/>
        <end position="262"/>
    </location>
</feature>
<evidence type="ECO:0000256" key="3">
    <source>
        <dbReference type="ARBA" id="ARBA00022989"/>
    </source>
</evidence>
<protein>
    <recommendedName>
        <fullName evidence="7">Rhodopsin domain-containing protein</fullName>
    </recommendedName>
</protein>
<evidence type="ECO:0000256" key="5">
    <source>
        <dbReference type="ARBA" id="ARBA00038359"/>
    </source>
</evidence>
<feature type="transmembrane region" description="Helical" evidence="6">
    <location>
        <begin position="87"/>
        <end position="110"/>
    </location>
</feature>
<reference evidence="8 9" key="1">
    <citation type="journal article" date="2018" name="Front. Microbiol.">
        <title>Genome-Wide Analysis of Corynespora cassiicola Leaf Fall Disease Putative Effectors.</title>
        <authorList>
            <person name="Lopez D."/>
            <person name="Ribeiro S."/>
            <person name="Label P."/>
            <person name="Fumanal B."/>
            <person name="Venisse J.S."/>
            <person name="Kohler A."/>
            <person name="de Oliveira R.R."/>
            <person name="Labutti K."/>
            <person name="Lipzen A."/>
            <person name="Lail K."/>
            <person name="Bauer D."/>
            <person name="Ohm R.A."/>
            <person name="Barry K.W."/>
            <person name="Spatafora J."/>
            <person name="Grigoriev I.V."/>
            <person name="Martin F.M."/>
            <person name="Pujade-Renaud V."/>
        </authorList>
    </citation>
    <scope>NUCLEOTIDE SEQUENCE [LARGE SCALE GENOMIC DNA]</scope>
    <source>
        <strain evidence="8 9">Philippines</strain>
    </source>
</reference>
<dbReference type="Proteomes" id="UP000240883">
    <property type="component" value="Unassembled WGS sequence"/>
</dbReference>
<dbReference type="OrthoDB" id="3897607at2759"/>
<keyword evidence="9" id="KW-1185">Reference proteome</keyword>
<evidence type="ECO:0000259" key="7">
    <source>
        <dbReference type="Pfam" id="PF20684"/>
    </source>
</evidence>
<feature type="domain" description="Rhodopsin" evidence="7">
    <location>
        <begin position="26"/>
        <end position="268"/>
    </location>
</feature>
<keyword evidence="4 6" id="KW-0472">Membrane</keyword>
<comment type="subcellular location">
    <subcellularLocation>
        <location evidence="1">Membrane</location>
        <topology evidence="1">Multi-pass membrane protein</topology>
    </subcellularLocation>
</comment>
<accession>A0A2T2P172</accession>
<feature type="transmembrane region" description="Helical" evidence="6">
    <location>
        <begin position="46"/>
        <end position="67"/>
    </location>
</feature>
<dbReference type="Pfam" id="PF20684">
    <property type="entry name" value="Fung_rhodopsin"/>
    <property type="match status" value="1"/>
</dbReference>
<feature type="transmembrane region" description="Helical" evidence="6">
    <location>
        <begin position="12"/>
        <end position="34"/>
    </location>
</feature>
<evidence type="ECO:0000313" key="8">
    <source>
        <dbReference type="EMBL" id="PSN71393.1"/>
    </source>
</evidence>
<organism evidence="8 9">
    <name type="scientific">Corynespora cassiicola Philippines</name>
    <dbReference type="NCBI Taxonomy" id="1448308"/>
    <lineage>
        <taxon>Eukaryota</taxon>
        <taxon>Fungi</taxon>
        <taxon>Dikarya</taxon>
        <taxon>Ascomycota</taxon>
        <taxon>Pezizomycotina</taxon>
        <taxon>Dothideomycetes</taxon>
        <taxon>Pleosporomycetidae</taxon>
        <taxon>Pleosporales</taxon>
        <taxon>Corynesporascaceae</taxon>
        <taxon>Corynespora</taxon>
    </lineage>
</organism>
<evidence type="ECO:0000256" key="4">
    <source>
        <dbReference type="ARBA" id="ARBA00023136"/>
    </source>
</evidence>